<evidence type="ECO:0000313" key="2">
    <source>
        <dbReference type="Proteomes" id="UP001528823"/>
    </source>
</evidence>
<comment type="caution">
    <text evidence="1">The sequence shown here is derived from an EMBL/GenBank/DDBJ whole genome shotgun (WGS) entry which is preliminary data.</text>
</comment>
<accession>A0ABT5U8R5</accession>
<dbReference type="RefSeq" id="WP_274689095.1">
    <property type="nucleotide sequence ID" value="NZ_JAPMOU010000013.1"/>
</dbReference>
<organism evidence="1 2">
    <name type="scientific">Spartinivicinus poritis</name>
    <dbReference type="NCBI Taxonomy" id="2994640"/>
    <lineage>
        <taxon>Bacteria</taxon>
        <taxon>Pseudomonadati</taxon>
        <taxon>Pseudomonadota</taxon>
        <taxon>Gammaproteobacteria</taxon>
        <taxon>Oceanospirillales</taxon>
        <taxon>Zooshikellaceae</taxon>
        <taxon>Spartinivicinus</taxon>
    </lineage>
</organism>
<gene>
    <name evidence="1" type="ORF">ORQ98_12280</name>
</gene>
<proteinExistence type="predicted"/>
<keyword evidence="2" id="KW-1185">Reference proteome</keyword>
<dbReference type="Proteomes" id="UP001528823">
    <property type="component" value="Unassembled WGS sequence"/>
</dbReference>
<reference evidence="1 2" key="1">
    <citation type="submission" date="2022-11" db="EMBL/GenBank/DDBJ databases">
        <title>Spartinivicinus poritis sp. nov., isolated from scleractinian coral Porites lutea.</title>
        <authorList>
            <person name="Zhang G."/>
            <person name="Cai L."/>
            <person name="Wei Q."/>
        </authorList>
    </citation>
    <scope>NUCLEOTIDE SEQUENCE [LARGE SCALE GENOMIC DNA]</scope>
    <source>
        <strain evidence="1 2">A2-2</strain>
    </source>
</reference>
<sequence length="1152" mass="128487">MKLRPLVLAISIATVNVNSVYSNTQCDHTTTDEKSVSYTASDVLKTISETTVLPNLNSRINQILIDHFKSIGISDPGNIIVTVGVMKEADIAVPTNTALLSADWLGRQVRPTTFEWSRMPLLELAKLRAFGSSAPANRSFLAGAHRVGQPAFPIPSGGPDSVLLDKEGNRIVGHAEWPDTNTIEQAVKGTMAINIEDHSLIDFSKIRWKQRYGLPKGVPPYSYIKWVEHSGTIEEERQRAKSGSGKIVDDTSDVKICHVNHPTIPVSKEASKAFLRVLKGDDLDVSDWAYMITAWVRAESTKMLEQSFNDQLLYTAQLAYRSQNVNAEAGELTLEEVSVIEKFLEGDKNVVAHVPHLPAKGYVPFNLNGVKSTGHVPAITSKNHALIVDDTTGIYIWHFTGGPKNGVRGGFATKEEAITWYRNWLTNKGGRTGPNNKGEVYPYYNSNFEQHLVLDESGWWTLKSKFNYDLSHWRREKAEQLTLLLVGGDTYGLAMADQYFKAARADIDSQFKQRNEQFAEDLRYWFEFAANTVAILGVGTSGKFAKLLDFVVITGGIGVGGVTIANADNPSETLEGIGAIIEATADTLESTGVGDRLSRKSSAISHLFRGGSAENRQRIAQKAEVNQPTPVVLESKVSDNLQSGLNQIWSSPQADTAHNAKKLHITKENKQLEVILHQGKAYARYQNGYWFVFKLDLTSLDSEGPQTSTVNSHISYDSISLQAQERYGNKVKVVKRKPDLEIISSIEIYFDINTNKLALYIPDQDHPIVISSIEDAEPHINNYIQRQETRRQQINQLNNFRQEVRQHLGNDVVVLSQQPGSVDYEARILVWPSTEESNTYKLYIPGEGSNFKTFSQLTEAKSLLANYRKNEYTFNASWFLGDKVKVIDDVSQREVSQYTIFFDADSPDQITLYTPNSETPLSFSSFEEVRSHLVKNNVVGRIKVNDDFLSADDINSLKQQYNINISRLKLSGQEIALAYHKASTISDTFVLLAHGSGKEAIMFIKPEGLALDFATPSNTILQSGGLGDNVFDLLNKLKDNKVRFKHESQVYDVSQIKMKDYSLSSSAEMESHEAIARYISRQTITDSSTSGVNNNFTIININENALGLRLSDVIDALKETYGPNTPTKMVCHFCRGEDNDAEIFDIKNNYVK</sequence>
<dbReference type="EMBL" id="JAPMOU010000013">
    <property type="protein sequence ID" value="MDE1462745.1"/>
    <property type="molecule type" value="Genomic_DNA"/>
</dbReference>
<protein>
    <submittedName>
        <fullName evidence="1">Uncharacterized protein</fullName>
    </submittedName>
</protein>
<name>A0ABT5U8R5_9GAMM</name>
<evidence type="ECO:0000313" key="1">
    <source>
        <dbReference type="EMBL" id="MDE1462745.1"/>
    </source>
</evidence>